<feature type="region of interest" description="Disordered" evidence="1">
    <location>
        <begin position="1"/>
        <end position="35"/>
    </location>
</feature>
<name>C6HQY8_AJECH</name>
<evidence type="ECO:0000313" key="3">
    <source>
        <dbReference type="Proteomes" id="UP000002624"/>
    </source>
</evidence>
<dbReference type="VEuPathDB" id="FungiDB:HCDG_08810"/>
<feature type="region of interest" description="Disordered" evidence="1">
    <location>
        <begin position="87"/>
        <end position="107"/>
    </location>
</feature>
<organism evidence="2 3">
    <name type="scientific">Ajellomyces capsulatus (strain H143)</name>
    <name type="common">Darling's disease fungus</name>
    <name type="synonym">Histoplasma capsulatum</name>
    <dbReference type="NCBI Taxonomy" id="544712"/>
    <lineage>
        <taxon>Eukaryota</taxon>
        <taxon>Fungi</taxon>
        <taxon>Dikarya</taxon>
        <taxon>Ascomycota</taxon>
        <taxon>Pezizomycotina</taxon>
        <taxon>Eurotiomycetes</taxon>
        <taxon>Eurotiomycetidae</taxon>
        <taxon>Onygenales</taxon>
        <taxon>Ajellomycetaceae</taxon>
        <taxon>Histoplasma</taxon>
    </lineage>
</organism>
<protein>
    <submittedName>
        <fullName evidence="2">Uncharacterized protein</fullName>
    </submittedName>
</protein>
<sequence>MQERVPNIRQGIGLPSRQGKYGLQSDISENERGKKKIKGVEDIPRRNEIGQDRRKHASALFFDTLDSDLKSSLLISYVVCSDENCRGEQPKSLNPHTTQLQPSRTGFDHSSSCDVEWERNRRVWFDRAPLPLTEHVVAWFYSGFPCPGKQSTCKYTFRFDLTPWAKQAWAQVNSVYIHVGPITSSRYATRNKTNKGHSIIDPMTSKRTWNNKRKEEENGDKTLSINTL</sequence>
<dbReference type="HOGENOM" id="CLU_1214469_0_0_1"/>
<dbReference type="AlphaFoldDB" id="C6HQY8"/>
<proteinExistence type="predicted"/>
<dbReference type="Proteomes" id="UP000002624">
    <property type="component" value="Unassembled WGS sequence"/>
</dbReference>
<evidence type="ECO:0000313" key="2">
    <source>
        <dbReference type="EMBL" id="EER37359.1"/>
    </source>
</evidence>
<reference evidence="3" key="1">
    <citation type="submission" date="2009-05" db="EMBL/GenBank/DDBJ databases">
        <title>The genome sequence of Ajellomyces capsulatus strain H143.</title>
        <authorList>
            <person name="Champion M."/>
            <person name="Cuomo C.A."/>
            <person name="Ma L.-J."/>
            <person name="Henn M.R."/>
            <person name="Sil A."/>
            <person name="Goldman B."/>
            <person name="Young S.K."/>
            <person name="Kodira C.D."/>
            <person name="Zeng Q."/>
            <person name="Koehrsen M."/>
            <person name="Alvarado L."/>
            <person name="Berlin A.M."/>
            <person name="Borenstein D."/>
            <person name="Chen Z."/>
            <person name="Engels R."/>
            <person name="Freedman E."/>
            <person name="Gellesch M."/>
            <person name="Goldberg J."/>
            <person name="Griggs A."/>
            <person name="Gujja S."/>
            <person name="Heiman D.I."/>
            <person name="Hepburn T.A."/>
            <person name="Howarth C."/>
            <person name="Jen D."/>
            <person name="Larson L."/>
            <person name="Lewis B."/>
            <person name="Mehta T."/>
            <person name="Park D."/>
            <person name="Pearson M."/>
            <person name="Roberts A."/>
            <person name="Saif S."/>
            <person name="Shea T.D."/>
            <person name="Shenoy N."/>
            <person name="Sisk P."/>
            <person name="Stolte C."/>
            <person name="Sykes S."/>
            <person name="Walk T."/>
            <person name="White J."/>
            <person name="Yandava C."/>
            <person name="Klein B."/>
            <person name="McEwen J.G."/>
            <person name="Puccia R."/>
            <person name="Goldman G.H."/>
            <person name="Felipe M.S."/>
            <person name="Nino-Vega G."/>
            <person name="San-Blas G."/>
            <person name="Taylor J.W."/>
            <person name="Mendoza L."/>
            <person name="Galagan J.E."/>
            <person name="Nusbaum C."/>
            <person name="Birren B.W."/>
        </authorList>
    </citation>
    <scope>NUCLEOTIDE SEQUENCE [LARGE SCALE GENOMIC DNA]</scope>
    <source>
        <strain evidence="3">H143</strain>
    </source>
</reference>
<evidence type="ECO:0000256" key="1">
    <source>
        <dbReference type="SAM" id="MobiDB-lite"/>
    </source>
</evidence>
<gene>
    <name evidence="2" type="ORF">HCDG_08810</name>
</gene>
<feature type="compositionally biased region" description="Polar residues" evidence="1">
    <location>
        <begin position="91"/>
        <end position="107"/>
    </location>
</feature>
<accession>C6HQY8</accession>
<feature type="region of interest" description="Disordered" evidence="1">
    <location>
        <begin position="194"/>
        <end position="228"/>
    </location>
</feature>
<dbReference type="EMBL" id="GG692435">
    <property type="protein sequence ID" value="EER37359.1"/>
    <property type="molecule type" value="Genomic_DNA"/>
</dbReference>